<evidence type="ECO:0000313" key="5">
    <source>
        <dbReference type="Proteomes" id="UP000736164"/>
    </source>
</evidence>
<feature type="domain" description="CCHC-type" evidence="3">
    <location>
        <begin position="84"/>
        <end position="97"/>
    </location>
</feature>
<dbReference type="Pfam" id="PF00098">
    <property type="entry name" value="zf-CCHC"/>
    <property type="match status" value="2"/>
</dbReference>
<dbReference type="Gene3D" id="4.10.60.10">
    <property type="entry name" value="Zinc finger, CCHC-type"/>
    <property type="match status" value="1"/>
</dbReference>
<dbReference type="PROSITE" id="PS50158">
    <property type="entry name" value="ZF_CCHC"/>
    <property type="match status" value="2"/>
</dbReference>
<dbReference type="SMART" id="SM00343">
    <property type="entry name" value="ZnF_C2HC"/>
    <property type="match status" value="3"/>
</dbReference>
<reference evidence="4" key="1">
    <citation type="journal article" date="2021" name="Cell">
        <title>Tracing the genetic footprints of vertebrate landing in non-teleost ray-finned fishes.</title>
        <authorList>
            <person name="Bi X."/>
            <person name="Wang K."/>
            <person name="Yang L."/>
            <person name="Pan H."/>
            <person name="Jiang H."/>
            <person name="Wei Q."/>
            <person name="Fang M."/>
            <person name="Yu H."/>
            <person name="Zhu C."/>
            <person name="Cai Y."/>
            <person name="He Y."/>
            <person name="Gan X."/>
            <person name="Zeng H."/>
            <person name="Yu D."/>
            <person name="Zhu Y."/>
            <person name="Jiang H."/>
            <person name="Qiu Q."/>
            <person name="Yang H."/>
            <person name="Zhang Y.E."/>
            <person name="Wang W."/>
            <person name="Zhu M."/>
            <person name="He S."/>
            <person name="Zhang G."/>
        </authorList>
    </citation>
    <scope>NUCLEOTIDE SEQUENCE</scope>
    <source>
        <strain evidence="4">Allg_001</strain>
    </source>
</reference>
<organism evidence="4 5">
    <name type="scientific">Atractosteus spatula</name>
    <name type="common">Alligator gar</name>
    <name type="synonym">Lepisosteus spatula</name>
    <dbReference type="NCBI Taxonomy" id="7917"/>
    <lineage>
        <taxon>Eukaryota</taxon>
        <taxon>Metazoa</taxon>
        <taxon>Chordata</taxon>
        <taxon>Craniata</taxon>
        <taxon>Vertebrata</taxon>
        <taxon>Euteleostomi</taxon>
        <taxon>Actinopterygii</taxon>
        <taxon>Neopterygii</taxon>
        <taxon>Holostei</taxon>
        <taxon>Semionotiformes</taxon>
        <taxon>Lepisosteidae</taxon>
        <taxon>Atractosteus</taxon>
    </lineage>
</organism>
<dbReference type="SUPFAM" id="SSF57756">
    <property type="entry name" value="Retrovirus zinc finger-like domains"/>
    <property type="match status" value="1"/>
</dbReference>
<dbReference type="EMBL" id="JAAWVO010003759">
    <property type="protein sequence ID" value="MBN3311986.1"/>
    <property type="molecule type" value="Genomic_DNA"/>
</dbReference>
<keyword evidence="1" id="KW-0479">Metal-binding</keyword>
<accession>A0A8J7NJ39</accession>
<evidence type="ECO:0000256" key="1">
    <source>
        <dbReference type="PROSITE-ProRule" id="PRU00047"/>
    </source>
</evidence>
<keyword evidence="1" id="KW-0862">Zinc</keyword>
<evidence type="ECO:0000313" key="4">
    <source>
        <dbReference type="EMBL" id="MBN3311986.1"/>
    </source>
</evidence>
<dbReference type="InterPro" id="IPR001878">
    <property type="entry name" value="Znf_CCHC"/>
</dbReference>
<dbReference type="InterPro" id="IPR057811">
    <property type="entry name" value="RBD_ZCCHC3_2nd"/>
</dbReference>
<evidence type="ECO:0000259" key="3">
    <source>
        <dbReference type="PROSITE" id="PS50158"/>
    </source>
</evidence>
<feature type="region of interest" description="Disordered" evidence="2">
    <location>
        <begin position="266"/>
        <end position="288"/>
    </location>
</feature>
<name>A0A8J7NJ39_ATRSP</name>
<dbReference type="GO" id="GO:0008270">
    <property type="term" value="F:zinc ion binding"/>
    <property type="evidence" value="ECO:0007669"/>
    <property type="project" value="UniProtKB-KW"/>
</dbReference>
<dbReference type="Pfam" id="PF23058">
    <property type="entry name" value="RBD_ZCCHC3_2nd"/>
    <property type="match status" value="1"/>
</dbReference>
<sequence>MMVHVFDSFVPEEDIETFLQQFVDLQGAGKRQLDPDGVWNGKRTYLMRLRLGKTAEEGVIHPPAFFEIGTHRGYLVYSGQPLACMSCGERGHFASQCVSVLCKRCGKTGHVVRNCVQEKKCYLCEEPGHGYQSCMKNVKKSVNVNCVSGNVRDTEREESDVQGELCDSEAGIEYMGGFIDSDEERQYSDFVKSCELDLEKEGYTNNLLEEQFQGDSEIDSRMTGVRSVEREVPGVEEGSNKLKFRWVNGDAGESVSVLTVDLKEEGNEKGGVKVGQTVRKKGKKKGKG</sequence>
<keyword evidence="1" id="KW-0863">Zinc-finger</keyword>
<proteinExistence type="predicted"/>
<gene>
    <name evidence="4" type="primary">Zcchc3_41</name>
    <name evidence="4" type="ORF">GTO95_0000118</name>
</gene>
<comment type="caution">
    <text evidence="4">The sequence shown here is derived from an EMBL/GenBank/DDBJ whole genome shotgun (WGS) entry which is preliminary data.</text>
</comment>
<feature type="compositionally biased region" description="Basic residues" evidence="2">
    <location>
        <begin position="278"/>
        <end position="288"/>
    </location>
</feature>
<dbReference type="Proteomes" id="UP000736164">
    <property type="component" value="Unassembled WGS sequence"/>
</dbReference>
<dbReference type="AlphaFoldDB" id="A0A8J7NJ39"/>
<feature type="non-terminal residue" evidence="4">
    <location>
        <position position="288"/>
    </location>
</feature>
<protein>
    <submittedName>
        <fullName evidence="4">ZCHC3 protein</fullName>
    </submittedName>
</protein>
<dbReference type="GO" id="GO:0003676">
    <property type="term" value="F:nucleic acid binding"/>
    <property type="evidence" value="ECO:0007669"/>
    <property type="project" value="InterPro"/>
</dbReference>
<dbReference type="PANTHER" id="PTHR46486">
    <property type="entry name" value="CCHC-TYPE DOMAIN-CONTAINING PROTEIN"/>
    <property type="match status" value="1"/>
</dbReference>
<feature type="domain" description="CCHC-type" evidence="3">
    <location>
        <begin position="102"/>
        <end position="115"/>
    </location>
</feature>
<keyword evidence="5" id="KW-1185">Reference proteome</keyword>
<dbReference type="PANTHER" id="PTHR46486:SF1">
    <property type="entry name" value="CCHC-TYPE DOMAIN-CONTAINING PROTEIN"/>
    <property type="match status" value="1"/>
</dbReference>
<evidence type="ECO:0000256" key="2">
    <source>
        <dbReference type="SAM" id="MobiDB-lite"/>
    </source>
</evidence>
<dbReference type="InterPro" id="IPR036875">
    <property type="entry name" value="Znf_CCHC_sf"/>
</dbReference>
<feature type="non-terminal residue" evidence="4">
    <location>
        <position position="1"/>
    </location>
</feature>